<feature type="domain" description="Thiaminase-2/PQQC" evidence="1">
    <location>
        <begin position="41"/>
        <end position="244"/>
    </location>
</feature>
<reference evidence="2" key="1">
    <citation type="submission" date="2018-05" db="EMBL/GenBank/DDBJ databases">
        <authorList>
            <person name="Lanie J.A."/>
            <person name="Ng W.-L."/>
            <person name="Kazmierczak K.M."/>
            <person name="Andrzejewski T.M."/>
            <person name="Davidsen T.M."/>
            <person name="Wayne K.J."/>
            <person name="Tettelin H."/>
            <person name="Glass J.I."/>
            <person name="Rusch D."/>
            <person name="Podicherti R."/>
            <person name="Tsui H.-C.T."/>
            <person name="Winkler M.E."/>
        </authorList>
    </citation>
    <scope>NUCLEOTIDE SEQUENCE</scope>
</reference>
<protein>
    <recommendedName>
        <fullName evidence="1">Thiaminase-2/PQQC domain-containing protein</fullName>
    </recommendedName>
</protein>
<dbReference type="PANTHER" id="PTHR43198:SF2">
    <property type="entry name" value="SI:CH1073-67J19.1-RELATED"/>
    <property type="match status" value="1"/>
</dbReference>
<dbReference type="CDD" id="cd19365">
    <property type="entry name" value="TenA_C-like"/>
    <property type="match status" value="1"/>
</dbReference>
<dbReference type="GO" id="GO:0006772">
    <property type="term" value="P:thiamine metabolic process"/>
    <property type="evidence" value="ECO:0007669"/>
    <property type="project" value="InterPro"/>
</dbReference>
<gene>
    <name evidence="2" type="ORF">METZ01_LOCUS31259</name>
</gene>
<dbReference type="EMBL" id="UINC01001352">
    <property type="protein sequence ID" value="SUZ78405.1"/>
    <property type="molecule type" value="Genomic_DNA"/>
</dbReference>
<evidence type="ECO:0000259" key="1">
    <source>
        <dbReference type="Pfam" id="PF03070"/>
    </source>
</evidence>
<name>A0A381QGF6_9ZZZZ</name>
<dbReference type="InterPro" id="IPR004305">
    <property type="entry name" value="Thiaminase-2/PQQC"/>
</dbReference>
<dbReference type="GO" id="GO:0050334">
    <property type="term" value="F:thiaminase activity"/>
    <property type="evidence" value="ECO:0007669"/>
    <property type="project" value="InterPro"/>
</dbReference>
<dbReference type="Pfam" id="PF03070">
    <property type="entry name" value="TENA_THI-4"/>
    <property type="match status" value="1"/>
</dbReference>
<dbReference type="Gene3D" id="1.20.910.10">
    <property type="entry name" value="Heme oxygenase-like"/>
    <property type="match status" value="1"/>
</dbReference>
<evidence type="ECO:0000313" key="2">
    <source>
        <dbReference type="EMBL" id="SUZ78405.1"/>
    </source>
</evidence>
<organism evidence="2">
    <name type="scientific">marine metagenome</name>
    <dbReference type="NCBI Taxonomy" id="408172"/>
    <lineage>
        <taxon>unclassified sequences</taxon>
        <taxon>metagenomes</taxon>
        <taxon>ecological metagenomes</taxon>
    </lineage>
</organism>
<proteinExistence type="predicted"/>
<dbReference type="GO" id="GO:0005829">
    <property type="term" value="C:cytosol"/>
    <property type="evidence" value="ECO:0007669"/>
    <property type="project" value="TreeGrafter"/>
</dbReference>
<dbReference type="InterPro" id="IPR027574">
    <property type="entry name" value="Thiaminase_II"/>
</dbReference>
<sequence length="251" mass="28485">MKFWISKMWESRLLSAALIAMGLATQPLAAQTFSDELWEANRDVYDAILEHPFLREMQDGSLSPDTFAFYTVQDARYLRAFANALSVAAGKAPDPRWTRQLEADAQGSLAAERRLHEEVFATHGLSSADIAQIESTPDGFAYINFLIATAHDRPFEEALAALLPCYLIYWEVGKALQAQGSPNATYQAWIDDYISPRYAKTVTAFLEVIDSVAASADTATRERMHEQYRRGSQYEWLFWDAAYRHQTWLPK</sequence>
<dbReference type="AlphaFoldDB" id="A0A381QGF6"/>
<dbReference type="PANTHER" id="PTHR43198">
    <property type="entry name" value="BIFUNCTIONAL TH2 PROTEIN"/>
    <property type="match status" value="1"/>
</dbReference>
<dbReference type="NCBIfam" id="TIGR04306">
    <property type="entry name" value="salvage_TenA"/>
    <property type="match status" value="1"/>
</dbReference>
<dbReference type="SUPFAM" id="SSF48613">
    <property type="entry name" value="Heme oxygenase-like"/>
    <property type="match status" value="1"/>
</dbReference>
<dbReference type="InterPro" id="IPR050967">
    <property type="entry name" value="Thiamine_Salvage_TenA"/>
</dbReference>
<dbReference type="InterPro" id="IPR016084">
    <property type="entry name" value="Haem_Oase-like_multi-hlx"/>
</dbReference>
<accession>A0A381QGF6</accession>